<proteinExistence type="predicted"/>
<dbReference type="Proteomes" id="UP000296352">
    <property type="component" value="Chromosome"/>
</dbReference>
<evidence type="ECO:0000313" key="4">
    <source>
        <dbReference type="Proteomes" id="UP000296352"/>
    </source>
</evidence>
<dbReference type="RefSeq" id="WP_136141015.1">
    <property type="nucleotide sequence ID" value="NZ_CP039247.1"/>
</dbReference>
<feature type="region of interest" description="Disordered" evidence="1">
    <location>
        <begin position="151"/>
        <end position="177"/>
    </location>
</feature>
<protein>
    <recommendedName>
        <fullName evidence="5">DUF2550 domain-containing protein</fullName>
    </recommendedName>
</protein>
<name>A0A4P7QEY3_9CORY</name>
<sequence length="177" mass="20236">MNGTLLSLVTWSVLFVLVGVVLLAATRFFTLRSRGASVLLRHLPAKGIHGWRHGVIRYAGDHAEYFKLRSLAPGYDLRLNRLDIEVVGHRTVSDDEASFISTDMRAVHVKVGAKEYEIAFDLHGEMAFMAWIESAPSKRMERVDYRRLRERAERKDKASRRNAEGDYGANWPTSYDR</sequence>
<accession>A0A4P7QEY3</accession>
<keyword evidence="4" id="KW-1185">Reference proteome</keyword>
<evidence type="ECO:0008006" key="5">
    <source>
        <dbReference type="Google" id="ProtNLM"/>
    </source>
</evidence>
<dbReference type="KEGG" id="cee:CENDO_04810"/>
<dbReference type="Pfam" id="PF10739">
    <property type="entry name" value="DUF2550"/>
    <property type="match status" value="1"/>
</dbReference>
<feature type="compositionally biased region" description="Basic and acidic residues" evidence="1">
    <location>
        <begin position="151"/>
        <end position="164"/>
    </location>
</feature>
<gene>
    <name evidence="3" type="ORF">CENDO_04810</name>
</gene>
<dbReference type="OrthoDB" id="4793422at2"/>
<evidence type="ECO:0000256" key="2">
    <source>
        <dbReference type="SAM" id="Phobius"/>
    </source>
</evidence>
<evidence type="ECO:0000256" key="1">
    <source>
        <dbReference type="SAM" id="MobiDB-lite"/>
    </source>
</evidence>
<dbReference type="AlphaFoldDB" id="A0A4P7QEY3"/>
<reference evidence="3 4" key="1">
    <citation type="submission" date="2019-04" db="EMBL/GenBank/DDBJ databases">
        <title>Corynebacterium endometrii sp. nov., isolated from the uterus of a cow with endometritis.</title>
        <authorList>
            <person name="Ballas P."/>
            <person name="Ruckert C."/>
            <person name="Wagener K."/>
            <person name="Drillich M."/>
            <person name="Kaempfer P."/>
            <person name="Busse H.-J."/>
            <person name="Ehling-Schulz M."/>
        </authorList>
    </citation>
    <scope>NUCLEOTIDE SEQUENCE [LARGE SCALE GENOMIC DNA]</scope>
    <source>
        <strain evidence="3 4">LMM-1653</strain>
    </source>
</reference>
<organism evidence="3 4">
    <name type="scientific">Corynebacterium endometrii</name>
    <dbReference type="NCBI Taxonomy" id="2488819"/>
    <lineage>
        <taxon>Bacteria</taxon>
        <taxon>Bacillati</taxon>
        <taxon>Actinomycetota</taxon>
        <taxon>Actinomycetes</taxon>
        <taxon>Mycobacteriales</taxon>
        <taxon>Corynebacteriaceae</taxon>
        <taxon>Corynebacterium</taxon>
    </lineage>
</organism>
<keyword evidence="2" id="KW-1133">Transmembrane helix</keyword>
<keyword evidence="2" id="KW-0472">Membrane</keyword>
<dbReference type="EMBL" id="CP039247">
    <property type="protein sequence ID" value="QCB28251.1"/>
    <property type="molecule type" value="Genomic_DNA"/>
</dbReference>
<keyword evidence="2" id="KW-0812">Transmembrane</keyword>
<feature type="transmembrane region" description="Helical" evidence="2">
    <location>
        <begin position="6"/>
        <end position="25"/>
    </location>
</feature>
<dbReference type="InterPro" id="IPR019675">
    <property type="entry name" value="DUF2550"/>
</dbReference>
<evidence type="ECO:0000313" key="3">
    <source>
        <dbReference type="EMBL" id="QCB28251.1"/>
    </source>
</evidence>